<evidence type="ECO:0000256" key="1">
    <source>
        <dbReference type="SAM" id="MobiDB-lite"/>
    </source>
</evidence>
<dbReference type="SMART" id="SM00222">
    <property type="entry name" value="Sec7"/>
    <property type="match status" value="1"/>
</dbReference>
<protein>
    <recommendedName>
        <fullName evidence="2">SEC7 domain-containing protein</fullName>
    </recommendedName>
</protein>
<gene>
    <name evidence="3" type="ORF">IscW_ISCW004489</name>
</gene>
<dbReference type="EMBL" id="ABJB011016679">
    <property type="status" value="NOT_ANNOTATED_CDS"/>
    <property type="molecule type" value="Genomic_DNA"/>
</dbReference>
<proteinExistence type="predicted"/>
<reference evidence="4" key="2">
    <citation type="submission" date="2020-05" db="UniProtKB">
        <authorList>
            <consortium name="EnsemblMetazoa"/>
        </authorList>
    </citation>
    <scope>IDENTIFICATION</scope>
    <source>
        <strain evidence="4">wikel</strain>
    </source>
</reference>
<dbReference type="PaxDb" id="6945-B7PIW9"/>
<dbReference type="OrthoDB" id="10002886at2759"/>
<dbReference type="EnsemblMetazoa" id="ISCW004489-RA">
    <property type="protein sequence ID" value="ISCW004489-PA"/>
    <property type="gene ID" value="ISCW004489"/>
</dbReference>
<dbReference type="InterPro" id="IPR000904">
    <property type="entry name" value="Sec7_dom"/>
</dbReference>
<dbReference type="EMBL" id="ABJB011118708">
    <property type="status" value="NOT_ANNOTATED_CDS"/>
    <property type="molecule type" value="Genomic_DNA"/>
</dbReference>
<dbReference type="VEuPathDB" id="VectorBase:ISCW004489"/>
<dbReference type="InterPro" id="IPR035999">
    <property type="entry name" value="Sec7_dom_sf"/>
</dbReference>
<dbReference type="Proteomes" id="UP000001555">
    <property type="component" value="Unassembled WGS sequence"/>
</dbReference>
<sequence>MQCTCLQNWCLSQNTVLAIAKLCLDIYGSSSAAAKTAAITTASQTVQAYVCFLFDSSVEDARDDEEQQLCPRLVGCLGSPLKDKNIVSAQRFEKGEMGRGSGCLATAPSCQGDEAKLVYGIAVELVKVVGAVGALRPVLGSLFHRMLLYPLPQHCLEPLKFVKEMLKNPEQLLQFAGPPLWEDTKNPRLSDLDLLKIVVDGLGECCHSNDPNVCYVSVECVVALLTSLETLISGARISEEMAERINTTYPTLQSADYVGASFLLEKSARVGFTNGWQPSSTEKGTFPVSSHTLLSNLERVILERHKDNCLPRDESPPQSSPVERALEACEEFDMESLDSVPRASNEKEMDIEASGKEEEELDRDVDKETDPEHPGECPEHPENLGDTVDPGGTEATAADANAVEEPSEGNDPIQPDEEEFVQSRNDEDLDAAESLDAEMSEKDFGEEPDDMHVVHEKASEPLMKDANRSERERLERFFESNDKFAERERKTAREFVGRLSEFLPRLLHIRSSIEADQDLQQFASDYSEALWQQQQQHSGPSGSEDGPHHITIVNADGIYLATYSALLLDLKLLHSGYYQGLSTDVPLTEEKFIEEVHGSGVLVYLSATWLSELYQQVLLRSLLEGAGYEPDSRTNHSLINLLTGMKFARRVLTTCWDTMLEVLCVLLNGTNSCGVASSLGLLLGTDGAKEDRRKAREAVADCLDGLQRAAKLYNVLGIYG</sequence>
<feature type="region of interest" description="Disordered" evidence="1">
    <location>
        <begin position="333"/>
        <end position="427"/>
    </location>
</feature>
<evidence type="ECO:0000313" key="3">
    <source>
        <dbReference type="EMBL" id="EEC06541.1"/>
    </source>
</evidence>
<dbReference type="VEuPathDB" id="VectorBase:ISCP_034131"/>
<keyword evidence="5" id="KW-1185">Reference proteome</keyword>
<name>B7PIW9_IXOSC</name>
<dbReference type="AlphaFoldDB" id="B7PIW9"/>
<reference evidence="3 5" key="1">
    <citation type="submission" date="2008-03" db="EMBL/GenBank/DDBJ databases">
        <title>Annotation of Ixodes scapularis.</title>
        <authorList>
            <consortium name="Ixodes scapularis Genome Project Consortium"/>
            <person name="Caler E."/>
            <person name="Hannick L.I."/>
            <person name="Bidwell S."/>
            <person name="Joardar V."/>
            <person name="Thiagarajan M."/>
            <person name="Amedeo P."/>
            <person name="Galinsky K.J."/>
            <person name="Schobel S."/>
            <person name="Inman J."/>
            <person name="Hostetler J."/>
            <person name="Miller J."/>
            <person name="Hammond M."/>
            <person name="Megy K."/>
            <person name="Lawson D."/>
            <person name="Kodira C."/>
            <person name="Sutton G."/>
            <person name="Meyer J."/>
            <person name="Hill C.A."/>
            <person name="Birren B."/>
            <person name="Nene V."/>
            <person name="Collins F."/>
            <person name="Alarcon-Chaidez F."/>
            <person name="Wikel S."/>
            <person name="Strausberg R."/>
        </authorList>
    </citation>
    <scope>NUCLEOTIDE SEQUENCE [LARGE SCALE GENOMIC DNA]</scope>
    <source>
        <strain evidence="5">Wikel</strain>
        <strain evidence="3">Wikel colony</strain>
    </source>
</reference>
<evidence type="ECO:0000259" key="2">
    <source>
        <dbReference type="SMART" id="SM00222"/>
    </source>
</evidence>
<dbReference type="VEuPathDB" id="VectorBase:ISCI004489"/>
<feature type="compositionally biased region" description="Basic and acidic residues" evidence="1">
    <location>
        <begin position="364"/>
        <end position="383"/>
    </location>
</feature>
<dbReference type="InParanoid" id="B7PIW9"/>
<dbReference type="EMBL" id="DS722357">
    <property type="protein sequence ID" value="EEC06541.1"/>
    <property type="molecule type" value="Genomic_DNA"/>
</dbReference>
<accession>B7PIW9</accession>
<dbReference type="EMBL" id="ABJB010989596">
    <property type="status" value="NOT_ANNOTATED_CDS"/>
    <property type="molecule type" value="Genomic_DNA"/>
</dbReference>
<dbReference type="SUPFAM" id="SSF48425">
    <property type="entry name" value="Sec7 domain"/>
    <property type="match status" value="1"/>
</dbReference>
<feature type="compositionally biased region" description="Basic and acidic residues" evidence="1">
    <location>
        <begin position="344"/>
        <end position="356"/>
    </location>
</feature>
<feature type="domain" description="SEC7" evidence="2">
    <location>
        <begin position="413"/>
        <end position="622"/>
    </location>
</feature>
<evidence type="ECO:0000313" key="4">
    <source>
        <dbReference type="EnsemblMetazoa" id="ISCW004489-PA"/>
    </source>
</evidence>
<evidence type="ECO:0000313" key="5">
    <source>
        <dbReference type="Proteomes" id="UP000001555"/>
    </source>
</evidence>
<dbReference type="GO" id="GO:0032012">
    <property type="term" value="P:regulation of ARF protein signal transduction"/>
    <property type="evidence" value="ECO:0007669"/>
    <property type="project" value="InterPro"/>
</dbReference>
<dbReference type="STRING" id="6945.B7PIW9"/>
<dbReference type="EMBL" id="ABJB010640757">
    <property type="status" value="NOT_ANNOTATED_CDS"/>
    <property type="molecule type" value="Genomic_DNA"/>
</dbReference>
<dbReference type="GO" id="GO:0005085">
    <property type="term" value="F:guanyl-nucleotide exchange factor activity"/>
    <property type="evidence" value="ECO:0007669"/>
    <property type="project" value="InterPro"/>
</dbReference>
<organism>
    <name type="scientific">Ixodes scapularis</name>
    <name type="common">Black-legged tick</name>
    <name type="synonym">Deer tick</name>
    <dbReference type="NCBI Taxonomy" id="6945"/>
    <lineage>
        <taxon>Eukaryota</taxon>
        <taxon>Metazoa</taxon>
        <taxon>Ecdysozoa</taxon>
        <taxon>Arthropoda</taxon>
        <taxon>Chelicerata</taxon>
        <taxon>Arachnida</taxon>
        <taxon>Acari</taxon>
        <taxon>Parasitiformes</taxon>
        <taxon>Ixodida</taxon>
        <taxon>Ixodoidea</taxon>
        <taxon>Ixodidae</taxon>
        <taxon>Ixodinae</taxon>
        <taxon>Ixodes</taxon>
    </lineage>
</organism>
<dbReference type="EMBL" id="ABJB010253116">
    <property type="status" value="NOT_ANNOTATED_CDS"/>
    <property type="molecule type" value="Genomic_DNA"/>
</dbReference>
<dbReference type="HOGENOM" id="CLU_017314_0_0_1"/>